<accession>A0ABR0HCJ3</accession>
<dbReference type="InterPro" id="IPR014044">
    <property type="entry name" value="CAP_dom"/>
</dbReference>
<dbReference type="Proteomes" id="UP001326199">
    <property type="component" value="Unassembled WGS sequence"/>
</dbReference>
<comment type="caution">
    <text evidence="3">The sequence shown here is derived from an EMBL/GenBank/DDBJ whole genome shotgun (WGS) entry which is preliminary data.</text>
</comment>
<evidence type="ECO:0000313" key="4">
    <source>
        <dbReference type="Proteomes" id="UP001326199"/>
    </source>
</evidence>
<feature type="region of interest" description="Disordered" evidence="1">
    <location>
        <begin position="1"/>
        <end position="51"/>
    </location>
</feature>
<dbReference type="InterPro" id="IPR035940">
    <property type="entry name" value="CAP_sf"/>
</dbReference>
<evidence type="ECO:0000313" key="3">
    <source>
        <dbReference type="EMBL" id="KAK4665574.1"/>
    </source>
</evidence>
<dbReference type="SUPFAM" id="SSF55797">
    <property type="entry name" value="PR-1-like"/>
    <property type="match status" value="1"/>
</dbReference>
<evidence type="ECO:0000256" key="1">
    <source>
        <dbReference type="SAM" id="MobiDB-lite"/>
    </source>
</evidence>
<feature type="domain" description="SCP" evidence="2">
    <location>
        <begin position="53"/>
        <end position="194"/>
    </location>
</feature>
<evidence type="ECO:0000259" key="2">
    <source>
        <dbReference type="SMART" id="SM00198"/>
    </source>
</evidence>
<keyword evidence="4" id="KW-1185">Reference proteome</keyword>
<name>A0ABR0HCJ3_9PEZI</name>
<dbReference type="Pfam" id="PF00188">
    <property type="entry name" value="CAP"/>
    <property type="match status" value="1"/>
</dbReference>
<dbReference type="PRINTS" id="PR00837">
    <property type="entry name" value="V5TPXLIKE"/>
</dbReference>
<proteinExistence type="predicted"/>
<gene>
    <name evidence="3" type="ORF">QC763_402780</name>
</gene>
<sequence>MANKQEIQDTEELLKKRSLSPPHVVDSNTPIIPSEEDAPEPSSLAPSNATNPSDILKALTLHNSLRRSRNIPPLTYDKFLEDSARQWAEHLTKNIGKLQHAADTTQGENIYWVSDGGIEKEPCANAARSWLNEGRWYRGQKVGDPAEGVTGHYTQCMWPRTRRVGIAAVEGVSGNGKRGVYLVARYEPGGNSVGERSY</sequence>
<dbReference type="SMART" id="SM00198">
    <property type="entry name" value="SCP"/>
    <property type="match status" value="1"/>
</dbReference>
<protein>
    <recommendedName>
        <fullName evidence="2">SCP domain-containing protein</fullName>
    </recommendedName>
</protein>
<dbReference type="EMBL" id="JAFFHB010000005">
    <property type="protein sequence ID" value="KAK4665574.1"/>
    <property type="molecule type" value="Genomic_DNA"/>
</dbReference>
<dbReference type="InterPro" id="IPR001283">
    <property type="entry name" value="CRISP-related"/>
</dbReference>
<organism evidence="3 4">
    <name type="scientific">Podospora pseudopauciseta</name>
    <dbReference type="NCBI Taxonomy" id="2093780"/>
    <lineage>
        <taxon>Eukaryota</taxon>
        <taxon>Fungi</taxon>
        <taxon>Dikarya</taxon>
        <taxon>Ascomycota</taxon>
        <taxon>Pezizomycotina</taxon>
        <taxon>Sordariomycetes</taxon>
        <taxon>Sordariomycetidae</taxon>
        <taxon>Sordariales</taxon>
        <taxon>Podosporaceae</taxon>
        <taxon>Podospora</taxon>
    </lineage>
</organism>
<dbReference type="RefSeq" id="XP_062765540.1">
    <property type="nucleotide sequence ID" value="XM_062911904.1"/>
</dbReference>
<dbReference type="Gene3D" id="3.40.33.10">
    <property type="entry name" value="CAP"/>
    <property type="match status" value="1"/>
</dbReference>
<dbReference type="PANTHER" id="PTHR10334">
    <property type="entry name" value="CYSTEINE-RICH SECRETORY PROTEIN-RELATED"/>
    <property type="match status" value="1"/>
</dbReference>
<dbReference type="GeneID" id="87932247"/>
<reference evidence="3 4" key="1">
    <citation type="journal article" date="2023" name="bioRxiv">
        <title>High-quality genome assemblies of four members of thePodospora anserinaspecies complex.</title>
        <authorList>
            <person name="Ament-Velasquez S.L."/>
            <person name="Vogan A.A."/>
            <person name="Wallerman O."/>
            <person name="Hartmann F."/>
            <person name="Gautier V."/>
            <person name="Silar P."/>
            <person name="Giraud T."/>
            <person name="Johannesson H."/>
        </authorList>
    </citation>
    <scope>NUCLEOTIDE SEQUENCE [LARGE SCALE GENOMIC DNA]</scope>
    <source>
        <strain evidence="3 4">CBS 411.78</strain>
    </source>
</reference>